<sequence length="581" mass="65382">MSNNNLGMQNQPQLGANNHPNLMMPFMPNSQPSMTLPPFVNGTNHFQLLQNNQLGLPYMGLAGPATQQVQFHGGFPPQNGTGNMNCTPMFPVNGQIMQNAAQISLSQPQGQILAQNMMNMLQQHNMNMNMNMPNGQSCPTFPLQNLNQHLLMQGSNPSQGVPFSMPSGSFPMFGFPNHVPQAMVPQNPIFSTNPQLGPVNGSPIRPQVNQNQKNMVPPTAMTNAFVSAPVASQQFQGNTSAPINSNPIQQHHTKTSRPSSFTKSQGNPRNNVKTNVPNSNWKQSPNKNFKNKSIRGGFQKSKFHNNNNGNRKFGFPKENRGKELRSGMAGNFGVNSEEQNSEPKRGRSLSVTYTEQEIQQWREARRKNYPTKINIQKKQNESLKESKVVDKEVLRKELKEILSKQAELGVEVAEVPSYYLLDSGKRGIEMEEKKTFTNQGKFRNKFDKRKSGKNDRFAKRQKLANSDFSNNHSLNKREPTLLQKLLNKDVKRDKCHLLQVLKFTVMNSFFKDWPEKPLRYPSVIAKETEKQAGVEENNLHSAVNKVVNSPSNKNDDHEIDCNEHITAHNEASEEEEGEIID</sequence>
<accession>A0ACB9NDP7</accession>
<dbReference type="Proteomes" id="UP000828941">
    <property type="component" value="Chromosome 7"/>
</dbReference>
<dbReference type="EMBL" id="CM039432">
    <property type="protein sequence ID" value="KAI4333316.1"/>
    <property type="molecule type" value="Genomic_DNA"/>
</dbReference>
<organism evidence="1 2">
    <name type="scientific">Bauhinia variegata</name>
    <name type="common">Purple orchid tree</name>
    <name type="synonym">Phanera variegata</name>
    <dbReference type="NCBI Taxonomy" id="167791"/>
    <lineage>
        <taxon>Eukaryota</taxon>
        <taxon>Viridiplantae</taxon>
        <taxon>Streptophyta</taxon>
        <taxon>Embryophyta</taxon>
        <taxon>Tracheophyta</taxon>
        <taxon>Spermatophyta</taxon>
        <taxon>Magnoliopsida</taxon>
        <taxon>eudicotyledons</taxon>
        <taxon>Gunneridae</taxon>
        <taxon>Pentapetalae</taxon>
        <taxon>rosids</taxon>
        <taxon>fabids</taxon>
        <taxon>Fabales</taxon>
        <taxon>Fabaceae</taxon>
        <taxon>Cercidoideae</taxon>
        <taxon>Cercideae</taxon>
        <taxon>Bauhiniinae</taxon>
        <taxon>Bauhinia</taxon>
    </lineage>
</organism>
<proteinExistence type="predicted"/>
<evidence type="ECO:0000313" key="1">
    <source>
        <dbReference type="EMBL" id="KAI4333316.1"/>
    </source>
</evidence>
<comment type="caution">
    <text evidence="1">The sequence shown here is derived from an EMBL/GenBank/DDBJ whole genome shotgun (WGS) entry which is preliminary data.</text>
</comment>
<name>A0ACB9NDP7_BAUVA</name>
<protein>
    <submittedName>
        <fullName evidence="1">Uncharacterized protein</fullName>
    </submittedName>
</protein>
<evidence type="ECO:0000313" key="2">
    <source>
        <dbReference type="Proteomes" id="UP000828941"/>
    </source>
</evidence>
<reference evidence="1 2" key="1">
    <citation type="journal article" date="2022" name="DNA Res.">
        <title>Chromosomal-level genome assembly of the orchid tree Bauhinia variegata (Leguminosae; Cercidoideae) supports the allotetraploid origin hypothesis of Bauhinia.</title>
        <authorList>
            <person name="Zhong Y."/>
            <person name="Chen Y."/>
            <person name="Zheng D."/>
            <person name="Pang J."/>
            <person name="Liu Y."/>
            <person name="Luo S."/>
            <person name="Meng S."/>
            <person name="Qian L."/>
            <person name="Wei D."/>
            <person name="Dai S."/>
            <person name="Zhou R."/>
        </authorList>
    </citation>
    <scope>NUCLEOTIDE SEQUENCE [LARGE SCALE GENOMIC DNA]</scope>
    <source>
        <strain evidence="1">BV-YZ2020</strain>
    </source>
</reference>
<gene>
    <name evidence="1" type="ORF">L6164_018144</name>
</gene>
<keyword evidence="2" id="KW-1185">Reference proteome</keyword>